<gene>
    <name evidence="1" type="ORF">KsCSTR_10410</name>
    <name evidence="2" type="ORF">KSMBR1_1268</name>
</gene>
<dbReference type="EMBL" id="LT934425">
    <property type="protein sequence ID" value="SOH03770.1"/>
    <property type="molecule type" value="Genomic_DNA"/>
</dbReference>
<accession>A0A2C9CDJ5</accession>
<dbReference type="AlphaFoldDB" id="A0A2C9CDJ5"/>
<dbReference type="Proteomes" id="UP000221734">
    <property type="component" value="Chromosome Kuenenia_stuttgartiensis_MBR1"/>
</dbReference>
<evidence type="ECO:0000313" key="1">
    <source>
        <dbReference type="EMBL" id="QII10420.1"/>
    </source>
</evidence>
<reference evidence="3" key="2">
    <citation type="submission" date="2017-10" db="EMBL/GenBank/DDBJ databases">
        <authorList>
            <person name="Frank J."/>
        </authorList>
    </citation>
    <scope>NUCLEOTIDE SEQUENCE [LARGE SCALE GENOMIC DNA]</scope>
</reference>
<evidence type="ECO:0000313" key="3">
    <source>
        <dbReference type="Proteomes" id="UP000221734"/>
    </source>
</evidence>
<keyword evidence="3" id="KW-1185">Reference proteome</keyword>
<sequence length="65" mass="7321">MAWMTFGTVNNGIDNTKVMIANGATKNHGLPAAAQCLVKLWSELTDRAKDTFYFTVRLWEVGIFR</sequence>
<reference evidence="1 4" key="3">
    <citation type="submission" date="2020-02" db="EMBL/GenBank/DDBJ databases">
        <title>Newly sequenced genome of strain CSTR1 showed variability in Candidatus Kuenenia stuttgartiensis genomes.</title>
        <authorList>
            <person name="Ding C."/>
            <person name="Adrian L."/>
        </authorList>
    </citation>
    <scope>NUCLEOTIDE SEQUENCE [LARGE SCALE GENOMIC DNA]</scope>
    <source>
        <strain evidence="1 4">CSTR1</strain>
    </source>
</reference>
<dbReference type="Proteomes" id="UP000501926">
    <property type="component" value="Chromosome"/>
</dbReference>
<proteinExistence type="predicted"/>
<dbReference type="KEGG" id="kst:KSMBR1_1268"/>
<dbReference type="EMBL" id="CP049055">
    <property type="protein sequence ID" value="QII10420.1"/>
    <property type="molecule type" value="Genomic_DNA"/>
</dbReference>
<protein>
    <submittedName>
        <fullName evidence="2">Uncharacterized protein</fullName>
    </submittedName>
</protein>
<evidence type="ECO:0000313" key="4">
    <source>
        <dbReference type="Proteomes" id="UP000501926"/>
    </source>
</evidence>
<reference evidence="2" key="1">
    <citation type="submission" date="2017-10" db="EMBL/GenBank/DDBJ databases">
        <authorList>
            <person name="Banno H."/>
            <person name="Chua N.-H."/>
        </authorList>
    </citation>
    <scope>NUCLEOTIDE SEQUENCE [LARGE SCALE GENOMIC DNA]</scope>
    <source>
        <strain evidence="2">Kuenenia_mbr1_ru-nijmegen</strain>
    </source>
</reference>
<organism evidence="2 3">
    <name type="scientific">Kuenenia stuttgartiensis</name>
    <dbReference type="NCBI Taxonomy" id="174633"/>
    <lineage>
        <taxon>Bacteria</taxon>
        <taxon>Pseudomonadati</taxon>
        <taxon>Planctomycetota</taxon>
        <taxon>Candidatus Brocadiia</taxon>
        <taxon>Candidatus Brocadiales</taxon>
        <taxon>Candidatus Brocadiaceae</taxon>
        <taxon>Candidatus Kuenenia</taxon>
    </lineage>
</organism>
<evidence type="ECO:0000313" key="2">
    <source>
        <dbReference type="EMBL" id="SOH03770.1"/>
    </source>
</evidence>
<name>A0A2C9CDJ5_KUEST</name>